<dbReference type="Proteomes" id="UP000001349">
    <property type="component" value="Chromosome"/>
</dbReference>
<evidence type="ECO:0000313" key="1">
    <source>
        <dbReference type="EMBL" id="ACL76883.1"/>
    </source>
</evidence>
<dbReference type="KEGG" id="cce:Ccel_2555"/>
<dbReference type="EMBL" id="CP001348">
    <property type="protein sequence ID" value="ACL76883.1"/>
    <property type="molecule type" value="Genomic_DNA"/>
</dbReference>
<keyword evidence="2" id="KW-1185">Reference proteome</keyword>
<organism evidence="1 2">
    <name type="scientific">Ruminiclostridium cellulolyticum (strain ATCC 35319 / DSM 5812 / JCM 6584 / H10)</name>
    <name type="common">Clostridium cellulolyticum</name>
    <dbReference type="NCBI Taxonomy" id="394503"/>
    <lineage>
        <taxon>Bacteria</taxon>
        <taxon>Bacillati</taxon>
        <taxon>Bacillota</taxon>
        <taxon>Clostridia</taxon>
        <taxon>Eubacteriales</taxon>
        <taxon>Oscillospiraceae</taxon>
        <taxon>Ruminiclostridium</taxon>
    </lineage>
</organism>
<protein>
    <submittedName>
        <fullName evidence="1">Uncharacterized protein</fullName>
    </submittedName>
</protein>
<reference evidence="1 2" key="1">
    <citation type="submission" date="2009-01" db="EMBL/GenBank/DDBJ databases">
        <title>Complete sequence of Clostridium cellulolyticum H10.</title>
        <authorList>
            <consortium name="US DOE Joint Genome Institute"/>
            <person name="Lucas S."/>
            <person name="Copeland A."/>
            <person name="Lapidus A."/>
            <person name="Glavina del Rio T."/>
            <person name="Dalin E."/>
            <person name="Tice H."/>
            <person name="Bruce D."/>
            <person name="Goodwin L."/>
            <person name="Pitluck S."/>
            <person name="Chertkov O."/>
            <person name="Saunders E."/>
            <person name="Brettin T."/>
            <person name="Detter J.C."/>
            <person name="Han C."/>
            <person name="Larimer F."/>
            <person name="Land M."/>
            <person name="Hauser L."/>
            <person name="Kyrpides N."/>
            <person name="Ivanova N."/>
            <person name="Zhou J."/>
            <person name="Richardson P."/>
        </authorList>
    </citation>
    <scope>NUCLEOTIDE SEQUENCE [LARGE SCALE GENOMIC DNA]</scope>
    <source>
        <strain evidence="2">ATCC 35319 / DSM 5812 / JCM 6584 / H10</strain>
    </source>
</reference>
<sequence>MEGIVKAGLTESKNRVYKKDIRQIIRISFFRLLMFKRLGDWIINRLLE</sequence>
<accession>B8I6B8</accession>
<dbReference type="HOGENOM" id="CLU_3151237_0_0_9"/>
<gene>
    <name evidence="1" type="ordered locus">Ccel_2555</name>
</gene>
<dbReference type="AlphaFoldDB" id="B8I6B8"/>
<name>B8I6B8_RUMCH</name>
<proteinExistence type="predicted"/>
<evidence type="ECO:0000313" key="2">
    <source>
        <dbReference type="Proteomes" id="UP000001349"/>
    </source>
</evidence>